<gene>
    <name evidence="4" type="ORF">CDL15_Pgr022680</name>
    <name evidence="5" type="ORF">CRG98_004955</name>
</gene>
<dbReference type="GeneID" id="116189567"/>
<dbReference type="GO" id="GO:0005516">
    <property type="term" value="F:calmodulin binding"/>
    <property type="evidence" value="ECO:0007669"/>
    <property type="project" value="UniProtKB-KW"/>
</dbReference>
<dbReference type="PROSITE" id="PS50096">
    <property type="entry name" value="IQ"/>
    <property type="match status" value="1"/>
</dbReference>
<keyword evidence="7" id="KW-1185">Reference proteome</keyword>
<sequence>MGKKGGWFSAVKKALSPDSKEKKDQRSRKSKKRWFGRHSPTDQVLCDGETSLAIAAPLPPPPPPPRPAGDFKLMEAQNEQSKHAYSVARATAAAAEAAVAAAQAASEVVRLTSISRFPGKSKEEVAAIRIQTAFRGYMARRALRALRGLVRLKNLIQGQSVKRQATTTLQCMQTLARVQSQIRARRIRMSEENQALQRQLQQQQEKELDKLKLGDEWNDSTQSKEQIEKRLLHRQEAAMRRERALAYAFSHQQALKNLKSPNPTFVDPTNPSWGWSWLERWMAARPWETRSTNDYNDRASIKSVASRAMSIGETTRSYSNRPSPTIQKPRRPQISSHTPSTPPSTKAPKIRPFSPNGSNWSRRDEDSRSAFSMQSGQPYFRRHSIGGSSMRDDESLASSPPVPSYMAPTKSQKAKSRLSSPSRLERNGSASDKGSVLAGPTAKKRLSFQGSPAGPRRHSGPPKVNLKDLHNGT</sequence>
<evidence type="ECO:0000313" key="4">
    <source>
        <dbReference type="EMBL" id="OWM87568.1"/>
    </source>
</evidence>
<dbReference type="PANTHER" id="PTHR32295:SF216">
    <property type="entry name" value="PROTEIN IQ-DOMAIN 3"/>
    <property type="match status" value="1"/>
</dbReference>
<evidence type="ECO:0000256" key="1">
    <source>
        <dbReference type="ARBA" id="ARBA00022860"/>
    </source>
</evidence>
<evidence type="ECO:0000256" key="2">
    <source>
        <dbReference type="ARBA" id="ARBA00024341"/>
    </source>
</evidence>
<dbReference type="Gene3D" id="1.20.5.1190">
    <property type="entry name" value="iswi atpase"/>
    <property type="match status" value="1"/>
</dbReference>
<feature type="compositionally biased region" description="Pro residues" evidence="3">
    <location>
        <begin position="57"/>
        <end position="67"/>
    </location>
</feature>
<protein>
    <submittedName>
        <fullName evidence="4">Uncharacterized protein</fullName>
    </submittedName>
</protein>
<comment type="similarity">
    <text evidence="2">Belongs to the IQD family.</text>
</comment>
<evidence type="ECO:0000313" key="6">
    <source>
        <dbReference type="Proteomes" id="UP000197138"/>
    </source>
</evidence>
<accession>A0A218XRZ0</accession>
<organism evidence="4 6">
    <name type="scientific">Punica granatum</name>
    <name type="common">Pomegranate</name>
    <dbReference type="NCBI Taxonomy" id="22663"/>
    <lineage>
        <taxon>Eukaryota</taxon>
        <taxon>Viridiplantae</taxon>
        <taxon>Streptophyta</taxon>
        <taxon>Embryophyta</taxon>
        <taxon>Tracheophyta</taxon>
        <taxon>Spermatophyta</taxon>
        <taxon>Magnoliopsida</taxon>
        <taxon>eudicotyledons</taxon>
        <taxon>Gunneridae</taxon>
        <taxon>Pentapetalae</taxon>
        <taxon>rosids</taxon>
        <taxon>malvids</taxon>
        <taxon>Myrtales</taxon>
        <taxon>Lythraceae</taxon>
        <taxon>Punica</taxon>
    </lineage>
</organism>
<dbReference type="InterPro" id="IPR000048">
    <property type="entry name" value="IQ_motif_EF-hand-BS"/>
</dbReference>
<dbReference type="Proteomes" id="UP000233551">
    <property type="component" value="Unassembled WGS sequence"/>
</dbReference>
<feature type="compositionally biased region" description="Polar residues" evidence="3">
    <location>
        <begin position="417"/>
        <end position="432"/>
    </location>
</feature>
<comment type="caution">
    <text evidence="4">The sequence shown here is derived from an EMBL/GenBank/DDBJ whole genome shotgun (WGS) entry which is preliminary data.</text>
</comment>
<dbReference type="PANTHER" id="PTHR32295">
    <property type="entry name" value="IQ-DOMAIN 5-RELATED"/>
    <property type="match status" value="1"/>
</dbReference>
<keyword evidence="1" id="KW-0112">Calmodulin-binding</keyword>
<evidence type="ECO:0000313" key="7">
    <source>
        <dbReference type="Proteomes" id="UP000233551"/>
    </source>
</evidence>
<evidence type="ECO:0000313" key="5">
    <source>
        <dbReference type="EMBL" id="PKI74628.1"/>
    </source>
</evidence>
<name>A0A218XRZ0_PUNGR</name>
<reference evidence="4" key="2">
    <citation type="submission" date="2017-06" db="EMBL/GenBank/DDBJ databases">
        <title>The pomegranate genome and the genomics of punicalagin biosynthesis.</title>
        <authorList>
            <person name="Xu C."/>
        </authorList>
    </citation>
    <scope>NUCLEOTIDE SEQUENCE [LARGE SCALE GENOMIC DNA]</scope>
    <source>
        <tissue evidence="4">Fresh leaf</tissue>
    </source>
</reference>
<dbReference type="Proteomes" id="UP000197138">
    <property type="component" value="Unassembled WGS sequence"/>
</dbReference>
<proteinExistence type="inferred from homology"/>
<dbReference type="EMBL" id="PGOL01000196">
    <property type="protein sequence ID" value="PKI74628.1"/>
    <property type="molecule type" value="Genomic_DNA"/>
</dbReference>
<feature type="region of interest" description="Disordered" evidence="3">
    <location>
        <begin position="1"/>
        <end position="70"/>
    </location>
</feature>
<dbReference type="Pfam" id="PF00612">
    <property type="entry name" value="IQ"/>
    <property type="match status" value="1"/>
</dbReference>
<dbReference type="SMART" id="SM00015">
    <property type="entry name" value="IQ"/>
    <property type="match status" value="1"/>
</dbReference>
<dbReference type="AlphaFoldDB" id="A0A218XRZ0"/>
<dbReference type="EMBL" id="MTKT01000813">
    <property type="protein sequence ID" value="OWM87568.1"/>
    <property type="molecule type" value="Genomic_DNA"/>
</dbReference>
<dbReference type="CDD" id="cd23767">
    <property type="entry name" value="IQCD"/>
    <property type="match status" value="1"/>
</dbReference>
<reference evidence="6" key="1">
    <citation type="journal article" date="2017" name="Plant J.">
        <title>The pomegranate (Punica granatum L.) genome and the genomics of punicalagin biosynthesis.</title>
        <authorList>
            <person name="Qin G."/>
            <person name="Xu C."/>
            <person name="Ming R."/>
            <person name="Tang H."/>
            <person name="Guyot R."/>
            <person name="Kramer E.M."/>
            <person name="Hu Y."/>
            <person name="Yi X."/>
            <person name="Qi Y."/>
            <person name="Xu X."/>
            <person name="Gao Z."/>
            <person name="Pan H."/>
            <person name="Jian J."/>
            <person name="Tian Y."/>
            <person name="Yue Z."/>
            <person name="Xu Y."/>
        </authorList>
    </citation>
    <scope>NUCLEOTIDE SEQUENCE [LARGE SCALE GENOMIC DNA]</scope>
    <source>
        <strain evidence="6">cv. Dabenzi</strain>
    </source>
</reference>
<feature type="compositionally biased region" description="Basic residues" evidence="3">
    <location>
        <begin position="25"/>
        <end position="36"/>
    </location>
</feature>
<feature type="region of interest" description="Disordered" evidence="3">
    <location>
        <begin position="311"/>
        <end position="473"/>
    </location>
</feature>
<dbReference type="STRING" id="22663.A0A218XRZ0"/>
<reference evidence="5 7" key="3">
    <citation type="submission" date="2017-11" db="EMBL/GenBank/DDBJ databases">
        <title>De-novo sequencing of pomegranate (Punica granatum L.) genome.</title>
        <authorList>
            <person name="Akparov Z."/>
            <person name="Amiraslanov A."/>
            <person name="Hajiyeva S."/>
            <person name="Abbasov M."/>
            <person name="Kaur K."/>
            <person name="Hamwieh A."/>
            <person name="Solovyev V."/>
            <person name="Salamov A."/>
            <person name="Braich B."/>
            <person name="Kosarev P."/>
            <person name="Mahmoud A."/>
            <person name="Hajiyev E."/>
            <person name="Babayeva S."/>
            <person name="Izzatullayeva V."/>
            <person name="Mammadov A."/>
            <person name="Mammadov A."/>
            <person name="Sharifova S."/>
            <person name="Ojaghi J."/>
            <person name="Eynullazada K."/>
            <person name="Bayramov B."/>
            <person name="Abdulazimova A."/>
            <person name="Shahmuradov I."/>
        </authorList>
    </citation>
    <scope>NUCLEOTIDE SEQUENCE [LARGE SCALE GENOMIC DNA]</scope>
    <source>
        <strain evidence="5">AG2017</strain>
        <strain evidence="7">cv. AG2017</strain>
        <tissue evidence="5">Leaf</tissue>
    </source>
</reference>
<dbReference type="OrthoDB" id="1923765at2759"/>
<feature type="compositionally biased region" description="Polar residues" evidence="3">
    <location>
        <begin position="312"/>
        <end position="326"/>
    </location>
</feature>
<evidence type="ECO:0000256" key="3">
    <source>
        <dbReference type="SAM" id="MobiDB-lite"/>
    </source>
</evidence>